<evidence type="ECO:0000313" key="3">
    <source>
        <dbReference type="EMBL" id="OQR94260.1"/>
    </source>
</evidence>
<gene>
    <name evidence="3" type="ORF">ACHHYP_01570</name>
</gene>
<feature type="coiled-coil region" evidence="1">
    <location>
        <begin position="583"/>
        <end position="645"/>
    </location>
</feature>
<keyword evidence="4" id="KW-1185">Reference proteome</keyword>
<proteinExistence type="predicted"/>
<dbReference type="AlphaFoldDB" id="A0A1V9Z8U5"/>
<comment type="caution">
    <text evidence="3">The sequence shown here is derived from an EMBL/GenBank/DDBJ whole genome shotgun (WGS) entry which is preliminary data.</text>
</comment>
<dbReference type="STRING" id="1202772.A0A1V9Z8U5"/>
<feature type="compositionally biased region" description="Basic and acidic residues" evidence="2">
    <location>
        <begin position="774"/>
        <end position="783"/>
    </location>
</feature>
<feature type="region of interest" description="Disordered" evidence="2">
    <location>
        <begin position="770"/>
        <end position="821"/>
    </location>
</feature>
<dbReference type="EMBL" id="JNBR01000367">
    <property type="protein sequence ID" value="OQR94260.1"/>
    <property type="molecule type" value="Genomic_DNA"/>
</dbReference>
<evidence type="ECO:0000313" key="4">
    <source>
        <dbReference type="Proteomes" id="UP000243579"/>
    </source>
</evidence>
<evidence type="ECO:0000256" key="1">
    <source>
        <dbReference type="SAM" id="Coils"/>
    </source>
</evidence>
<name>A0A1V9Z8U5_ACHHY</name>
<feature type="region of interest" description="Disordered" evidence="2">
    <location>
        <begin position="726"/>
        <end position="754"/>
    </location>
</feature>
<reference evidence="3 4" key="1">
    <citation type="journal article" date="2014" name="Genome Biol. Evol.">
        <title>The secreted proteins of Achlya hypogyna and Thraustotheca clavata identify the ancestral oomycete secretome and reveal gene acquisitions by horizontal gene transfer.</title>
        <authorList>
            <person name="Misner I."/>
            <person name="Blouin N."/>
            <person name="Leonard G."/>
            <person name="Richards T.A."/>
            <person name="Lane C.E."/>
        </authorList>
    </citation>
    <scope>NUCLEOTIDE SEQUENCE [LARGE SCALE GENOMIC DNA]</scope>
    <source>
        <strain evidence="3 4">ATCC 48635</strain>
    </source>
</reference>
<dbReference type="Proteomes" id="UP000243579">
    <property type="component" value="Unassembled WGS sequence"/>
</dbReference>
<sequence length="821" mass="88159">MEFHPPPPLQVQVFQNLVPHFGAQATSLEKVLRTLCAKIETLESYIEAMSTGVTEMDQRLRTIAHNIEGTNASLDSDEGSAVHLPLPRQLSLRESAVVTNIYKEFGVAHEPMKTAKRHHHHRHSKAATGERKSEPLVAYSHPVVEEGSQPLATTGQIAAPKLAPPPSIATTPSIEGAITATAPQTPPMVTPAVLTPAATPPLVQALTQPLELTPLQATTAAVAPVATHVEAPAIPQGTTALAPLTPTGNATPVISGEITPHIETTQTNAKPLLAAMPTPALLPQAHPVETAIEKPLASEHTESAASISEALFVAPPPELPLQRYHSEPPVLVAATAAFEPVLLRNQPMPKPVHDTSAPTPALKATRSATVLVAPPVVAITKPLADANAVDPPAIATPQEQLTKRASMRHTSAKKLVSVAPRLVAQPTIGLAECADSGSDSYSDDDVEVVTSVESRALSHTPPTSPARFPTNKAITTKVTAANVVDKLSPEATAQRKALGQAAWDKLRRKKFLLTKIKGNILTAKKKDVFTVARRMELLEKHSKELFQSSKQINGDLRKAIADLTAIMHAELATKAEINAVLFLSQLQKDSERAHRALEEEVAKLKVTKADIASVEANEKKTQAAIEKLTRDLEGYARKLAANTAKVDGELAASDARAIAAKKDVDAQLHAISAQIKTNTSRIDDHRRTLKRKADLRVVHELEENILHTKAKKDDLCVARCLACHKEVTDPPAPDSGDDNDDDGDPLLKKITPSAHSQKVYKSIIPLHAALQRPEMTESPRDKAPPSPAPFRQLNLVAEKKLIKSRPGTAPIRAKPQRKTEP</sequence>
<keyword evidence="1" id="KW-0175">Coiled coil</keyword>
<dbReference type="OrthoDB" id="125393at2759"/>
<feature type="compositionally biased region" description="Acidic residues" evidence="2">
    <location>
        <begin position="735"/>
        <end position="744"/>
    </location>
</feature>
<evidence type="ECO:0000256" key="2">
    <source>
        <dbReference type="SAM" id="MobiDB-lite"/>
    </source>
</evidence>
<feature type="region of interest" description="Disordered" evidence="2">
    <location>
        <begin position="112"/>
        <end position="132"/>
    </location>
</feature>
<organism evidence="3 4">
    <name type="scientific">Achlya hypogyna</name>
    <name type="common">Oomycete</name>
    <name type="synonym">Protoachlya hypogyna</name>
    <dbReference type="NCBI Taxonomy" id="1202772"/>
    <lineage>
        <taxon>Eukaryota</taxon>
        <taxon>Sar</taxon>
        <taxon>Stramenopiles</taxon>
        <taxon>Oomycota</taxon>
        <taxon>Saprolegniomycetes</taxon>
        <taxon>Saprolegniales</taxon>
        <taxon>Achlyaceae</taxon>
        <taxon>Achlya</taxon>
    </lineage>
</organism>
<feature type="compositionally biased region" description="Basic residues" evidence="2">
    <location>
        <begin position="114"/>
        <end position="125"/>
    </location>
</feature>
<protein>
    <submittedName>
        <fullName evidence="3">Uncharacterized protein</fullName>
    </submittedName>
</protein>
<accession>A0A1V9Z8U5</accession>